<evidence type="ECO:0000313" key="2">
    <source>
        <dbReference type="EMBL" id="ELY73385.1"/>
    </source>
</evidence>
<reference evidence="2 4" key="1">
    <citation type="journal article" date="2014" name="PLoS Genet.">
        <title>Phylogenetically driven sequencing of extremely halophilic archaea reveals strategies for static and dynamic osmo-response.</title>
        <authorList>
            <person name="Becker E.A."/>
            <person name="Seitzer P.M."/>
            <person name="Tritt A."/>
            <person name="Larsen D."/>
            <person name="Krusor M."/>
            <person name="Yao A.I."/>
            <person name="Wu D."/>
            <person name="Madern D."/>
            <person name="Eisen J.A."/>
            <person name="Darling A.E."/>
            <person name="Facciotti M.T."/>
        </authorList>
    </citation>
    <scope>NUCLEOTIDE SEQUENCE [LARGE SCALE GENOMIC DNA]</scope>
    <source>
        <strain evidence="2 4">SP2</strain>
    </source>
</reference>
<evidence type="ECO:0000313" key="5">
    <source>
        <dbReference type="Proteomes" id="UP000234484"/>
    </source>
</evidence>
<evidence type="ECO:0000313" key="3">
    <source>
        <dbReference type="EMBL" id="PLK20954.1"/>
    </source>
</evidence>
<dbReference type="AlphaFoldDB" id="L9YGY6"/>
<evidence type="ECO:0000256" key="1">
    <source>
        <dbReference type="SAM" id="MobiDB-lite"/>
    </source>
</evidence>
<gene>
    <name evidence="2" type="ORF">C490_01430</name>
    <name evidence="3" type="ORF">CYV19_06745</name>
</gene>
<sequence length="65" mass="7258">MRVTDADGENREQLDASSGCRTDIEIDTDCPDATAKPTAPPLAGRLIRFAVSQFQRDRALLRLRR</sequence>
<comment type="caution">
    <text evidence="2">The sequence shown here is derived from an EMBL/GenBank/DDBJ whole genome shotgun (WGS) entry which is preliminary data.</text>
</comment>
<name>L9YGY6_NATGS</name>
<protein>
    <submittedName>
        <fullName evidence="2">Uncharacterized protein</fullName>
    </submittedName>
</protein>
<feature type="region of interest" description="Disordered" evidence="1">
    <location>
        <begin position="1"/>
        <end position="37"/>
    </location>
</feature>
<evidence type="ECO:0000313" key="4">
    <source>
        <dbReference type="Proteomes" id="UP000011613"/>
    </source>
</evidence>
<dbReference type="EMBL" id="PKKI01000015">
    <property type="protein sequence ID" value="PLK20954.1"/>
    <property type="molecule type" value="Genomic_DNA"/>
</dbReference>
<dbReference type="Proteomes" id="UP000011613">
    <property type="component" value="Unassembled WGS sequence"/>
</dbReference>
<organism evidence="2 4">
    <name type="scientific">Natronobacterium gregoryi (strain ATCC 43098 / DSM 3393 / CCM 3738 / CIP 104747 / IAM 13177 / JCM 8860 / NBRC 102187 / NCIMB 2189 / SP2)</name>
    <dbReference type="NCBI Taxonomy" id="797304"/>
    <lineage>
        <taxon>Archaea</taxon>
        <taxon>Methanobacteriati</taxon>
        <taxon>Methanobacteriota</taxon>
        <taxon>Stenosarchaea group</taxon>
        <taxon>Halobacteria</taxon>
        <taxon>Halobacteriales</taxon>
        <taxon>Natrialbaceae</taxon>
        <taxon>Natronobacterium</taxon>
    </lineage>
</organism>
<dbReference type="EMBL" id="AOIC01000014">
    <property type="protein sequence ID" value="ELY73385.1"/>
    <property type="molecule type" value="Genomic_DNA"/>
</dbReference>
<feature type="compositionally biased region" description="Basic and acidic residues" evidence="1">
    <location>
        <begin position="1"/>
        <end position="14"/>
    </location>
</feature>
<proteinExistence type="predicted"/>
<dbReference type="Proteomes" id="UP000234484">
    <property type="component" value="Unassembled WGS sequence"/>
</dbReference>
<reference evidence="3 5" key="2">
    <citation type="submission" date="2017-12" db="EMBL/GenBank/DDBJ databases">
        <title>The characterization of oligonucleotides binding to NgAgo.</title>
        <authorList>
            <person name="Jiang L."/>
            <person name="He B."/>
            <person name="Kang J."/>
            <person name="Yu M."/>
            <person name="Li N."/>
            <person name="Fang Y."/>
            <person name="Tang Z."/>
            <person name="Wu P."/>
            <person name="Yao P."/>
            <person name="Huang J."/>
        </authorList>
    </citation>
    <scope>NUCLEOTIDE SEQUENCE [LARGE SCALE GENOMIC DNA]</scope>
    <source>
        <strain evidence="3 5">SP2</strain>
        <tissue evidence="3">Freeze-dried powder thallus</tissue>
    </source>
</reference>
<accession>L9YGY6</accession>